<evidence type="ECO:0008006" key="4">
    <source>
        <dbReference type="Google" id="ProtNLM"/>
    </source>
</evidence>
<dbReference type="EMBL" id="BAAAGA010000003">
    <property type="protein sequence ID" value="GAA0620911.1"/>
    <property type="molecule type" value="Genomic_DNA"/>
</dbReference>
<dbReference type="Proteomes" id="UP001501352">
    <property type="component" value="Unassembled WGS sequence"/>
</dbReference>
<feature type="compositionally biased region" description="Basic and acidic residues" evidence="1">
    <location>
        <begin position="57"/>
        <end position="73"/>
    </location>
</feature>
<feature type="compositionally biased region" description="Basic and acidic residues" evidence="1">
    <location>
        <begin position="85"/>
        <end position="101"/>
    </location>
</feature>
<evidence type="ECO:0000313" key="3">
    <source>
        <dbReference type="Proteomes" id="UP001501352"/>
    </source>
</evidence>
<comment type="caution">
    <text evidence="2">The sequence shown here is derived from an EMBL/GenBank/DDBJ whole genome shotgun (WGS) entry which is preliminary data.</text>
</comment>
<protein>
    <recommendedName>
        <fullName evidence="4">SWFGD domain-containing protein</fullName>
    </recommendedName>
</protein>
<organism evidence="2 3">
    <name type="scientific">Brevundimonas kwangchunensis</name>
    <dbReference type="NCBI Taxonomy" id="322163"/>
    <lineage>
        <taxon>Bacteria</taxon>
        <taxon>Pseudomonadati</taxon>
        <taxon>Pseudomonadota</taxon>
        <taxon>Alphaproteobacteria</taxon>
        <taxon>Caulobacterales</taxon>
        <taxon>Caulobacteraceae</taxon>
        <taxon>Brevundimonas</taxon>
    </lineage>
</organism>
<feature type="region of interest" description="Disordered" evidence="1">
    <location>
        <begin position="210"/>
        <end position="243"/>
    </location>
</feature>
<dbReference type="RefSeq" id="WP_343792463.1">
    <property type="nucleotide sequence ID" value="NZ_BAAAGA010000003.1"/>
</dbReference>
<feature type="compositionally biased region" description="Basic and acidic residues" evidence="1">
    <location>
        <begin position="121"/>
        <end position="136"/>
    </location>
</feature>
<keyword evidence="3" id="KW-1185">Reference proteome</keyword>
<feature type="compositionally biased region" description="Basic and acidic residues" evidence="1">
    <location>
        <begin position="8"/>
        <end position="32"/>
    </location>
</feature>
<gene>
    <name evidence="2" type="ORF">GCM10009422_15790</name>
</gene>
<evidence type="ECO:0000313" key="2">
    <source>
        <dbReference type="EMBL" id="GAA0620911.1"/>
    </source>
</evidence>
<evidence type="ECO:0000256" key="1">
    <source>
        <dbReference type="SAM" id="MobiDB-lite"/>
    </source>
</evidence>
<reference evidence="2 3" key="1">
    <citation type="journal article" date="2019" name="Int. J. Syst. Evol. Microbiol.">
        <title>The Global Catalogue of Microorganisms (GCM) 10K type strain sequencing project: providing services to taxonomists for standard genome sequencing and annotation.</title>
        <authorList>
            <consortium name="The Broad Institute Genomics Platform"/>
            <consortium name="The Broad Institute Genome Sequencing Center for Infectious Disease"/>
            <person name="Wu L."/>
            <person name="Ma J."/>
        </authorList>
    </citation>
    <scope>NUCLEOTIDE SEQUENCE [LARGE SCALE GENOMIC DNA]</scope>
    <source>
        <strain evidence="2 3">JCM 12928</strain>
    </source>
</reference>
<sequence>MQNPFRHRPQDDFGRRERDDGRWEARDRRYDESSSWSEGDGGRTADAYLQQGSGQYARDRDATSAEQARDRGSPRWAGYEQPTAEYRRADQGRSDYTRGDYGDYYGVQGRYDRSGYGPSQDYERQTSRSRTEDDFGYRGQQQTDYGRFSAPGSEIWDGPGKDVARHNHHASRHDFEPDYLHWREQQLSGFDRDYHDWRSERREKFSADFDNWRSSRPQVQAENPIVGDVTDGGTGDASEVKKR</sequence>
<feature type="region of interest" description="Disordered" evidence="1">
    <location>
        <begin position="1"/>
        <end position="171"/>
    </location>
</feature>
<accession>A0ABN1GVI3</accession>
<name>A0ABN1GVI3_9CAUL</name>
<proteinExistence type="predicted"/>